<dbReference type="OrthoDB" id="5967843at2759"/>
<protein>
    <recommendedName>
        <fullName evidence="3">NACHT domain-containing protein</fullName>
    </recommendedName>
</protein>
<dbReference type="OMA" id="HAHAMAK"/>
<dbReference type="VEuPathDB" id="FungiDB:SDRG_01763"/>
<sequence length="736" mass="82465">MALRSCARVESAASVHHLHIASFLQQRRHAHAMAKFFRRSSSKMGGLRGDDVTASMPRERVTLSGVTASAVTASNYSSYQLDTLHETVASMNKQLDEYKRETIARLDHVEGSVRESTRRAISNQATNHIVPAKAYRDEPTGFENTSDAPAPSMAMDAAVDEMKRHVDGIRRDVMMELHTTKYDLLKEMTMLRGAVMQLVDAMHQQSTPRAVATPLLRTEDRKLSVMSDATVSSEADSEDSTHEEPEVFEPNPKVPYLPAASRTPSPPKRESTVFRESTRASSKLSRESSKLSRESSKLSRESSKLSRESSKLLFRESTRQPIKDQALTQPWENVLNQHLPFLNTQRPAMEMLPSTRTWAINQYIKWAQDAGPTNESRVLNVVGGAGAGKSTLLSHLVSNYPEQIMASHFVRYDERHAPSAILMSLAHQISCKLPDYQQQLVRLNLPYLIQEPDPIVLATKLLIEPLRSMPAPLESQVIVLDAVDEDVSTPGANLISLLADVALEFPSWVLFLLSSRLVESVLKALPAHDVLHFHMEHRPFAADCTIAVQSVMDKHGLDDKNILFLLKAKSQGSFLYLQFVDQAFSMIHSEIDAGMILELPKTLHEIYDQVFEEKYGKGRRRVWQKVQAVLEAIVGAATISHEKNACPFVTESDVQHIFKLGQPDLALIARSFEDIVTVDEDTGVYRLQSKGLFDYLVDTARSQEVTHINVERGIHYLTKGNVPYKPSKKPKVTFDV</sequence>
<dbReference type="STRING" id="1156394.T0SCU1"/>
<dbReference type="InParanoid" id="T0SCU1"/>
<dbReference type="InterPro" id="IPR056884">
    <property type="entry name" value="NPHP3-like_N"/>
</dbReference>
<dbReference type="AlphaFoldDB" id="T0SCU1"/>
<feature type="region of interest" description="Disordered" evidence="2">
    <location>
        <begin position="223"/>
        <end position="309"/>
    </location>
</feature>
<dbReference type="Gene3D" id="3.40.50.300">
    <property type="entry name" value="P-loop containing nucleotide triphosphate hydrolases"/>
    <property type="match status" value="1"/>
</dbReference>
<evidence type="ECO:0000256" key="2">
    <source>
        <dbReference type="SAM" id="MobiDB-lite"/>
    </source>
</evidence>
<dbReference type="Pfam" id="PF24883">
    <property type="entry name" value="NPHP3_N"/>
    <property type="match status" value="1"/>
</dbReference>
<gene>
    <name evidence="4" type="ORF">SDRG_01763</name>
</gene>
<keyword evidence="1" id="KW-0677">Repeat</keyword>
<dbReference type="EMBL" id="JH767135">
    <property type="protein sequence ID" value="EQC40687.1"/>
    <property type="molecule type" value="Genomic_DNA"/>
</dbReference>
<dbReference type="PROSITE" id="PS50837">
    <property type="entry name" value="NACHT"/>
    <property type="match status" value="1"/>
</dbReference>
<dbReference type="Proteomes" id="UP000030762">
    <property type="component" value="Unassembled WGS sequence"/>
</dbReference>
<feature type="domain" description="NACHT" evidence="3">
    <location>
        <begin position="377"/>
        <end position="516"/>
    </location>
</feature>
<evidence type="ECO:0000313" key="5">
    <source>
        <dbReference type="Proteomes" id="UP000030762"/>
    </source>
</evidence>
<name>T0SCU1_SAPDV</name>
<organism evidence="4 5">
    <name type="scientific">Saprolegnia diclina (strain VS20)</name>
    <dbReference type="NCBI Taxonomy" id="1156394"/>
    <lineage>
        <taxon>Eukaryota</taxon>
        <taxon>Sar</taxon>
        <taxon>Stramenopiles</taxon>
        <taxon>Oomycota</taxon>
        <taxon>Saprolegniomycetes</taxon>
        <taxon>Saprolegniales</taxon>
        <taxon>Saprolegniaceae</taxon>
        <taxon>Saprolegnia</taxon>
    </lineage>
</organism>
<proteinExistence type="predicted"/>
<dbReference type="SUPFAM" id="SSF52540">
    <property type="entry name" value="P-loop containing nucleoside triphosphate hydrolases"/>
    <property type="match status" value="1"/>
</dbReference>
<dbReference type="PANTHER" id="PTHR10039:SF17">
    <property type="entry name" value="FUNGAL STAND N-TERMINAL GOODBYE DOMAIN-CONTAINING PROTEIN-RELATED"/>
    <property type="match status" value="1"/>
</dbReference>
<evidence type="ECO:0000313" key="4">
    <source>
        <dbReference type="EMBL" id="EQC40687.1"/>
    </source>
</evidence>
<dbReference type="PANTHER" id="PTHR10039">
    <property type="entry name" value="AMELOGENIN"/>
    <property type="match status" value="1"/>
</dbReference>
<dbReference type="GeneID" id="19942490"/>
<evidence type="ECO:0000256" key="1">
    <source>
        <dbReference type="ARBA" id="ARBA00022737"/>
    </source>
</evidence>
<feature type="compositionally biased region" description="Basic and acidic residues" evidence="2">
    <location>
        <begin position="267"/>
        <end position="309"/>
    </location>
</feature>
<dbReference type="InterPro" id="IPR007111">
    <property type="entry name" value="NACHT_NTPase"/>
</dbReference>
<dbReference type="InterPro" id="IPR027417">
    <property type="entry name" value="P-loop_NTPase"/>
</dbReference>
<dbReference type="RefSeq" id="XP_008605531.1">
    <property type="nucleotide sequence ID" value="XM_008607309.1"/>
</dbReference>
<reference evidence="4 5" key="1">
    <citation type="submission" date="2012-04" db="EMBL/GenBank/DDBJ databases">
        <title>The Genome Sequence of Saprolegnia declina VS20.</title>
        <authorList>
            <consortium name="The Broad Institute Genome Sequencing Platform"/>
            <person name="Russ C."/>
            <person name="Nusbaum C."/>
            <person name="Tyler B."/>
            <person name="van West P."/>
            <person name="Dieguez-Uribeondo J."/>
            <person name="de Bruijn I."/>
            <person name="Tripathy S."/>
            <person name="Jiang R."/>
            <person name="Young S.K."/>
            <person name="Zeng Q."/>
            <person name="Gargeya S."/>
            <person name="Fitzgerald M."/>
            <person name="Haas B."/>
            <person name="Abouelleil A."/>
            <person name="Alvarado L."/>
            <person name="Arachchi H.M."/>
            <person name="Berlin A."/>
            <person name="Chapman S.B."/>
            <person name="Goldberg J."/>
            <person name="Griggs A."/>
            <person name="Gujja S."/>
            <person name="Hansen M."/>
            <person name="Howarth C."/>
            <person name="Imamovic A."/>
            <person name="Larimer J."/>
            <person name="McCowen C."/>
            <person name="Montmayeur A."/>
            <person name="Murphy C."/>
            <person name="Neiman D."/>
            <person name="Pearson M."/>
            <person name="Priest M."/>
            <person name="Roberts A."/>
            <person name="Saif S."/>
            <person name="Shea T."/>
            <person name="Sisk P."/>
            <person name="Sykes S."/>
            <person name="Wortman J."/>
            <person name="Nusbaum C."/>
            <person name="Birren B."/>
        </authorList>
    </citation>
    <scope>NUCLEOTIDE SEQUENCE [LARGE SCALE GENOMIC DNA]</scope>
    <source>
        <strain evidence="4 5">VS20</strain>
    </source>
</reference>
<accession>T0SCU1</accession>
<evidence type="ECO:0000259" key="3">
    <source>
        <dbReference type="PROSITE" id="PS50837"/>
    </source>
</evidence>
<keyword evidence="5" id="KW-1185">Reference proteome</keyword>